<dbReference type="InterPro" id="IPR036271">
    <property type="entry name" value="Tet_transcr_reg_TetR-rel_C_sf"/>
</dbReference>
<comment type="caution">
    <text evidence="8">The sequence shown here is derived from an EMBL/GenBank/DDBJ whole genome shotgun (WGS) entry which is preliminary data.</text>
</comment>
<evidence type="ECO:0000259" key="7">
    <source>
        <dbReference type="PROSITE" id="PS50977"/>
    </source>
</evidence>
<dbReference type="PANTHER" id="PTHR30055">
    <property type="entry name" value="HTH-TYPE TRANSCRIPTIONAL REGULATOR RUTR"/>
    <property type="match status" value="1"/>
</dbReference>
<keyword evidence="3 5" id="KW-0238">DNA-binding</keyword>
<feature type="domain" description="HTH tetR-type" evidence="7">
    <location>
        <begin position="28"/>
        <end position="88"/>
    </location>
</feature>
<keyword evidence="4" id="KW-0804">Transcription</keyword>
<dbReference type="PANTHER" id="PTHR30055:SF234">
    <property type="entry name" value="HTH-TYPE TRANSCRIPTIONAL REGULATOR BETI"/>
    <property type="match status" value="1"/>
</dbReference>
<gene>
    <name evidence="8" type="ORF">FHP25_06450</name>
</gene>
<dbReference type="InterPro" id="IPR039538">
    <property type="entry name" value="BetI_C"/>
</dbReference>
<feature type="compositionally biased region" description="Low complexity" evidence="6">
    <location>
        <begin position="1"/>
        <end position="17"/>
    </location>
</feature>
<dbReference type="Gene3D" id="1.10.357.10">
    <property type="entry name" value="Tetracycline Repressor, domain 2"/>
    <property type="match status" value="1"/>
</dbReference>
<protein>
    <submittedName>
        <fullName evidence="8">TetR/AcrR family transcriptional regulator</fullName>
    </submittedName>
</protein>
<dbReference type="OrthoDB" id="9809265at2"/>
<evidence type="ECO:0000313" key="8">
    <source>
        <dbReference type="EMBL" id="TXL79574.1"/>
    </source>
</evidence>
<feature type="region of interest" description="Disordered" evidence="6">
    <location>
        <begin position="1"/>
        <end position="27"/>
    </location>
</feature>
<dbReference type="GO" id="GO:0003700">
    <property type="term" value="F:DNA-binding transcription factor activity"/>
    <property type="evidence" value="ECO:0007669"/>
    <property type="project" value="TreeGrafter"/>
</dbReference>
<dbReference type="InterPro" id="IPR009057">
    <property type="entry name" value="Homeodomain-like_sf"/>
</dbReference>
<evidence type="ECO:0000256" key="5">
    <source>
        <dbReference type="PROSITE-ProRule" id="PRU00335"/>
    </source>
</evidence>
<organism evidence="8 9">
    <name type="scientific">Vineibacter terrae</name>
    <dbReference type="NCBI Taxonomy" id="2586908"/>
    <lineage>
        <taxon>Bacteria</taxon>
        <taxon>Pseudomonadati</taxon>
        <taxon>Pseudomonadota</taxon>
        <taxon>Alphaproteobacteria</taxon>
        <taxon>Hyphomicrobiales</taxon>
        <taxon>Vineibacter</taxon>
    </lineage>
</organism>
<dbReference type="PRINTS" id="PR00455">
    <property type="entry name" value="HTHTETR"/>
</dbReference>
<name>A0A5C8PSE4_9HYPH</name>
<proteinExistence type="predicted"/>
<dbReference type="Proteomes" id="UP000321638">
    <property type="component" value="Unassembled WGS sequence"/>
</dbReference>
<dbReference type="SUPFAM" id="SSF46689">
    <property type="entry name" value="Homeodomain-like"/>
    <property type="match status" value="1"/>
</dbReference>
<evidence type="ECO:0000313" key="9">
    <source>
        <dbReference type="Proteomes" id="UP000321638"/>
    </source>
</evidence>
<dbReference type="Pfam" id="PF00440">
    <property type="entry name" value="TetR_N"/>
    <property type="match status" value="1"/>
</dbReference>
<sequence length="217" mass="23168">MKTAAVRAKEAAAPVAPRQRRTQAERREEAGRLMLEAATRIVADKGLDEFTLADVADAAGYSRGLPIHYFGSKADLIAAISGHIREWFFAGLKARAGRRPGLANLIAGIDFYFDACRREPVMLRALQTVLAGGLNKPALVDAIAALNRDSAGAIATDIRAGIANGEIRRGVDPDTWSILVLAAVRGVIAQWLVAPAQVDVAALRADFVASLRRSFAP</sequence>
<dbReference type="PROSITE" id="PS50977">
    <property type="entry name" value="HTH_TETR_2"/>
    <property type="match status" value="1"/>
</dbReference>
<dbReference type="Pfam" id="PF13977">
    <property type="entry name" value="TetR_C_6"/>
    <property type="match status" value="1"/>
</dbReference>
<evidence type="ECO:0000256" key="1">
    <source>
        <dbReference type="ARBA" id="ARBA00022491"/>
    </source>
</evidence>
<accession>A0A5C8PSE4</accession>
<keyword evidence="9" id="KW-1185">Reference proteome</keyword>
<feature type="DNA-binding region" description="H-T-H motif" evidence="5">
    <location>
        <begin position="51"/>
        <end position="70"/>
    </location>
</feature>
<evidence type="ECO:0000256" key="2">
    <source>
        <dbReference type="ARBA" id="ARBA00023015"/>
    </source>
</evidence>
<dbReference type="SUPFAM" id="SSF48498">
    <property type="entry name" value="Tetracyclin repressor-like, C-terminal domain"/>
    <property type="match status" value="1"/>
</dbReference>
<dbReference type="RefSeq" id="WP_147846082.1">
    <property type="nucleotide sequence ID" value="NZ_VDUZ01000005.1"/>
</dbReference>
<evidence type="ECO:0000256" key="3">
    <source>
        <dbReference type="ARBA" id="ARBA00023125"/>
    </source>
</evidence>
<dbReference type="InterPro" id="IPR001647">
    <property type="entry name" value="HTH_TetR"/>
</dbReference>
<dbReference type="AlphaFoldDB" id="A0A5C8PSE4"/>
<evidence type="ECO:0000256" key="6">
    <source>
        <dbReference type="SAM" id="MobiDB-lite"/>
    </source>
</evidence>
<dbReference type="GO" id="GO:0000976">
    <property type="term" value="F:transcription cis-regulatory region binding"/>
    <property type="evidence" value="ECO:0007669"/>
    <property type="project" value="TreeGrafter"/>
</dbReference>
<keyword evidence="2" id="KW-0805">Transcription regulation</keyword>
<dbReference type="InterPro" id="IPR050109">
    <property type="entry name" value="HTH-type_TetR-like_transc_reg"/>
</dbReference>
<keyword evidence="1" id="KW-0678">Repressor</keyword>
<reference evidence="8 9" key="1">
    <citation type="submission" date="2019-06" db="EMBL/GenBank/DDBJ databases">
        <title>New taxonomy in bacterial strain CC-CFT640, isolated from vineyard.</title>
        <authorList>
            <person name="Lin S.-Y."/>
            <person name="Tsai C.-F."/>
            <person name="Young C.-C."/>
        </authorList>
    </citation>
    <scope>NUCLEOTIDE SEQUENCE [LARGE SCALE GENOMIC DNA]</scope>
    <source>
        <strain evidence="8 9">CC-CFT640</strain>
    </source>
</reference>
<evidence type="ECO:0000256" key="4">
    <source>
        <dbReference type="ARBA" id="ARBA00023163"/>
    </source>
</evidence>
<dbReference type="EMBL" id="VDUZ01000005">
    <property type="protein sequence ID" value="TXL79574.1"/>
    <property type="molecule type" value="Genomic_DNA"/>
</dbReference>